<organism evidence="1">
    <name type="scientific">marine sediment metagenome</name>
    <dbReference type="NCBI Taxonomy" id="412755"/>
    <lineage>
        <taxon>unclassified sequences</taxon>
        <taxon>metagenomes</taxon>
        <taxon>ecological metagenomes</taxon>
    </lineage>
</organism>
<sequence length="57" mass="6454">MAKTTSGLIENMIFVFKKGKVIEIIGEGKVGDRFRKMLAFEKNEEPYISPRKCAESS</sequence>
<proteinExistence type="predicted"/>
<name>X1NHN0_9ZZZZ</name>
<gene>
    <name evidence="1" type="ORF">S06H3_52334</name>
</gene>
<dbReference type="AlphaFoldDB" id="X1NHN0"/>
<comment type="caution">
    <text evidence="1">The sequence shown here is derived from an EMBL/GenBank/DDBJ whole genome shotgun (WGS) entry which is preliminary data.</text>
</comment>
<dbReference type="EMBL" id="BARV01033277">
    <property type="protein sequence ID" value="GAI43512.1"/>
    <property type="molecule type" value="Genomic_DNA"/>
</dbReference>
<evidence type="ECO:0000313" key="1">
    <source>
        <dbReference type="EMBL" id="GAI43512.1"/>
    </source>
</evidence>
<accession>X1NHN0</accession>
<protein>
    <submittedName>
        <fullName evidence="1">Uncharacterized protein</fullName>
    </submittedName>
</protein>
<reference evidence="1" key="1">
    <citation type="journal article" date="2014" name="Front. Microbiol.">
        <title>High frequency of phylogenetically diverse reductive dehalogenase-homologous genes in deep subseafloor sedimentary metagenomes.</title>
        <authorList>
            <person name="Kawai M."/>
            <person name="Futagami T."/>
            <person name="Toyoda A."/>
            <person name="Takaki Y."/>
            <person name="Nishi S."/>
            <person name="Hori S."/>
            <person name="Arai W."/>
            <person name="Tsubouchi T."/>
            <person name="Morono Y."/>
            <person name="Uchiyama I."/>
            <person name="Ito T."/>
            <person name="Fujiyama A."/>
            <person name="Inagaki F."/>
            <person name="Takami H."/>
        </authorList>
    </citation>
    <scope>NUCLEOTIDE SEQUENCE</scope>
    <source>
        <strain evidence="1">Expedition CK06-06</strain>
    </source>
</reference>